<dbReference type="RefSeq" id="WP_041120869.1">
    <property type="nucleotide sequence ID" value="NZ_JXRQ01000005.1"/>
</dbReference>
<feature type="transmembrane region" description="Helical" evidence="1">
    <location>
        <begin position="20"/>
        <end position="37"/>
    </location>
</feature>
<feature type="transmembrane region" description="Helical" evidence="1">
    <location>
        <begin position="120"/>
        <end position="141"/>
    </location>
</feature>
<feature type="transmembrane region" description="Helical" evidence="1">
    <location>
        <begin position="91"/>
        <end position="114"/>
    </location>
</feature>
<sequence>MDQPIRSAFSFFSKKYERILLIILFVQLPLLMGYLYFANYMYLAVPPVNSVFGIADIMNGFFMISLLIFAQVPFTYFWYYEEIGKEKPARLAFLQSAIRAFHFYLFSLAAAFLITIGLALFVIPGIILMSIFLSASIIAVIDEKSVWKSIKDAFRIFKKHHWKIVLILFSFGISEFILSIVIQQFVLNITTSYLAVVLSHVFVNTVFLPLMFLTLAFCTAKWKDGLGLYELEENEMLT</sequence>
<proteinExistence type="predicted"/>
<keyword evidence="1" id="KW-0472">Membrane</keyword>
<evidence type="ECO:0000256" key="1">
    <source>
        <dbReference type="SAM" id="Phobius"/>
    </source>
</evidence>
<organism evidence="2 3">
    <name type="scientific">Jeotgalibacillus alimentarius</name>
    <dbReference type="NCBI Taxonomy" id="135826"/>
    <lineage>
        <taxon>Bacteria</taxon>
        <taxon>Bacillati</taxon>
        <taxon>Bacillota</taxon>
        <taxon>Bacilli</taxon>
        <taxon>Bacillales</taxon>
        <taxon>Caryophanaceae</taxon>
        <taxon>Jeotgalibacillus</taxon>
    </lineage>
</organism>
<name>A0A0C2SIA9_9BACL</name>
<evidence type="ECO:0000313" key="3">
    <source>
        <dbReference type="Proteomes" id="UP000031950"/>
    </source>
</evidence>
<feature type="transmembrane region" description="Helical" evidence="1">
    <location>
        <begin position="162"/>
        <end position="187"/>
    </location>
</feature>
<feature type="transmembrane region" description="Helical" evidence="1">
    <location>
        <begin position="57"/>
        <end position="79"/>
    </location>
</feature>
<reference evidence="2 3" key="1">
    <citation type="submission" date="2015-01" db="EMBL/GenBank/DDBJ databases">
        <title>Genome sequence of Jeotgalibacillus alimentarius.</title>
        <authorList>
            <person name="Goh K.M."/>
            <person name="Chan K.-G."/>
            <person name="Yaakop A.S."/>
            <person name="Ee R."/>
            <person name="Gan H.M."/>
            <person name="Chan C.S."/>
        </authorList>
    </citation>
    <scope>NUCLEOTIDE SEQUENCE [LARGE SCALE GENOMIC DNA]</scope>
    <source>
        <strain evidence="2 3">YKJ-13</strain>
    </source>
</reference>
<evidence type="ECO:0000313" key="2">
    <source>
        <dbReference type="EMBL" id="KIL53669.1"/>
    </source>
</evidence>
<comment type="caution">
    <text evidence="2">The sequence shown here is derived from an EMBL/GenBank/DDBJ whole genome shotgun (WGS) entry which is preliminary data.</text>
</comment>
<keyword evidence="1" id="KW-1133">Transmembrane helix</keyword>
<dbReference type="AlphaFoldDB" id="A0A0C2SIA9"/>
<keyword evidence="3" id="KW-1185">Reference proteome</keyword>
<dbReference type="PATRIC" id="fig|135826.4.peg.167"/>
<dbReference type="OrthoDB" id="2452082at2"/>
<protein>
    <submittedName>
        <fullName evidence="2">Uncharacterized protein</fullName>
    </submittedName>
</protein>
<keyword evidence="1" id="KW-0812">Transmembrane</keyword>
<accession>A0A0C2SIA9</accession>
<dbReference type="Proteomes" id="UP000031950">
    <property type="component" value="Unassembled WGS sequence"/>
</dbReference>
<gene>
    <name evidence="2" type="ORF">KP77_01640</name>
</gene>
<dbReference type="STRING" id="135826.KP77_01640"/>
<dbReference type="EMBL" id="JXRQ01000005">
    <property type="protein sequence ID" value="KIL53669.1"/>
    <property type="molecule type" value="Genomic_DNA"/>
</dbReference>
<feature type="transmembrane region" description="Helical" evidence="1">
    <location>
        <begin position="193"/>
        <end position="218"/>
    </location>
</feature>